<protein>
    <recommendedName>
        <fullName evidence="4">Stage II sporulation protein M</fullName>
    </recommendedName>
</protein>
<dbReference type="RefSeq" id="WP_317941561.1">
    <property type="nucleotide sequence ID" value="NZ_JAUBDI010000001.1"/>
</dbReference>
<feature type="transmembrane region" description="Helical" evidence="1">
    <location>
        <begin position="76"/>
        <end position="98"/>
    </location>
</feature>
<feature type="transmembrane region" description="Helical" evidence="1">
    <location>
        <begin position="110"/>
        <end position="134"/>
    </location>
</feature>
<evidence type="ECO:0000313" key="3">
    <source>
        <dbReference type="Proteomes" id="UP001282284"/>
    </source>
</evidence>
<keyword evidence="1" id="KW-0472">Membrane</keyword>
<accession>A0ABU4G3Y1</accession>
<feature type="transmembrane region" description="Helical" evidence="1">
    <location>
        <begin position="7"/>
        <end position="25"/>
    </location>
</feature>
<organism evidence="2 3">
    <name type="scientific">Sporosarcina saromensis</name>
    <dbReference type="NCBI Taxonomy" id="359365"/>
    <lineage>
        <taxon>Bacteria</taxon>
        <taxon>Bacillati</taxon>
        <taxon>Bacillota</taxon>
        <taxon>Bacilli</taxon>
        <taxon>Bacillales</taxon>
        <taxon>Caryophanaceae</taxon>
        <taxon>Sporosarcina</taxon>
    </lineage>
</organism>
<evidence type="ECO:0000256" key="1">
    <source>
        <dbReference type="SAM" id="Phobius"/>
    </source>
</evidence>
<evidence type="ECO:0000313" key="2">
    <source>
        <dbReference type="EMBL" id="MDW0111673.1"/>
    </source>
</evidence>
<keyword evidence="1" id="KW-1133">Transmembrane helix</keyword>
<sequence>MVRSLSFIHLFIILAVGYIGGALLFREVPVTASEKLIGFFDPRVVALADGALARPLFTLVGFLLVVFLLSMNAKSGYVVLLIGAMKCVLFGLSSSYLLASGMKLVTYTIWWFPFQMLICMLFLLYCIVLSPPYFQRIAKKQRNVQAIPVIVGVYLVIILIEMTIYHFFVR</sequence>
<name>A0ABU4G3Y1_9BACL</name>
<feature type="transmembrane region" description="Helical" evidence="1">
    <location>
        <begin position="45"/>
        <end position="69"/>
    </location>
</feature>
<keyword evidence="3" id="KW-1185">Reference proteome</keyword>
<keyword evidence="1" id="KW-0812">Transmembrane</keyword>
<evidence type="ECO:0008006" key="4">
    <source>
        <dbReference type="Google" id="ProtNLM"/>
    </source>
</evidence>
<proteinExistence type="predicted"/>
<gene>
    <name evidence="2" type="ORF">QT711_00655</name>
</gene>
<comment type="caution">
    <text evidence="2">The sequence shown here is derived from an EMBL/GenBank/DDBJ whole genome shotgun (WGS) entry which is preliminary data.</text>
</comment>
<dbReference type="Proteomes" id="UP001282284">
    <property type="component" value="Unassembled WGS sequence"/>
</dbReference>
<feature type="transmembrane region" description="Helical" evidence="1">
    <location>
        <begin position="146"/>
        <end position="168"/>
    </location>
</feature>
<reference evidence="2 3" key="1">
    <citation type="submission" date="2023-06" db="EMBL/GenBank/DDBJ databases">
        <title>Sporosarcina sp. nov., isolated from Korean traditional fermented seafood 'Jeotgal'.</title>
        <authorList>
            <person name="Yang A.I."/>
            <person name="Shin N.-R."/>
        </authorList>
    </citation>
    <scope>NUCLEOTIDE SEQUENCE [LARGE SCALE GENOMIC DNA]</scope>
    <source>
        <strain evidence="2 3">KCTC13119</strain>
    </source>
</reference>
<dbReference type="EMBL" id="JAUBDI010000001">
    <property type="protein sequence ID" value="MDW0111673.1"/>
    <property type="molecule type" value="Genomic_DNA"/>
</dbReference>